<sequence>MAPDRIVETVDVTADSILGILSGQEDRPPNEFGFQGFEEGLDNGIVVTISLAGH</sequence>
<proteinExistence type="predicted"/>
<evidence type="ECO:0000313" key="1">
    <source>
        <dbReference type="EMBL" id="GBQ33881.1"/>
    </source>
</evidence>
<dbReference type="EMBL" id="BAQP01000623">
    <property type="protein sequence ID" value="GBQ33881.1"/>
    <property type="molecule type" value="Genomic_DNA"/>
</dbReference>
<protein>
    <submittedName>
        <fullName evidence="1">Uncharacterized protein</fullName>
    </submittedName>
</protein>
<dbReference type="Proteomes" id="UP001060895">
    <property type="component" value="Unassembled WGS sequence"/>
</dbReference>
<name>A0ABQ0PEB5_9PROT</name>
<comment type="caution">
    <text evidence="1">The sequence shown here is derived from an EMBL/GenBank/DDBJ whole genome shotgun (WGS) entry which is preliminary data.</text>
</comment>
<gene>
    <name evidence="1" type="ORF">AA12717_4174</name>
</gene>
<accession>A0ABQ0PEB5</accession>
<organism evidence="1 2">
    <name type="scientific">Gluconacetobacter sacchari DSM 12717</name>
    <dbReference type="NCBI Taxonomy" id="1307940"/>
    <lineage>
        <taxon>Bacteria</taxon>
        <taxon>Pseudomonadati</taxon>
        <taxon>Pseudomonadota</taxon>
        <taxon>Alphaproteobacteria</taxon>
        <taxon>Acetobacterales</taxon>
        <taxon>Acetobacteraceae</taxon>
        <taxon>Gluconacetobacter</taxon>
    </lineage>
</organism>
<reference evidence="1" key="1">
    <citation type="submission" date="2013-04" db="EMBL/GenBank/DDBJ databases">
        <title>The genome sequencing project of 58 acetic acid bacteria.</title>
        <authorList>
            <person name="Okamoto-Kainuma A."/>
            <person name="Ishikawa M."/>
            <person name="Umino S."/>
            <person name="Koizumi Y."/>
            <person name="Shiwa Y."/>
            <person name="Yoshikawa H."/>
            <person name="Matsutani M."/>
            <person name="Matsushita K."/>
        </authorList>
    </citation>
    <scope>NUCLEOTIDE SEQUENCE</scope>
    <source>
        <strain evidence="1">DSM 12717</strain>
    </source>
</reference>
<keyword evidence="2" id="KW-1185">Reference proteome</keyword>
<evidence type="ECO:0000313" key="2">
    <source>
        <dbReference type="Proteomes" id="UP001060895"/>
    </source>
</evidence>